<dbReference type="PROSITE" id="PS01037">
    <property type="entry name" value="SBP_BACTERIAL_1"/>
    <property type="match status" value="1"/>
</dbReference>
<keyword evidence="5" id="KW-0574">Periplasm</keyword>
<dbReference type="AlphaFoldDB" id="A0A285HDX0"/>
<organism evidence="6 7">
    <name type="scientific">Orenia metallireducens</name>
    <dbReference type="NCBI Taxonomy" id="1413210"/>
    <lineage>
        <taxon>Bacteria</taxon>
        <taxon>Bacillati</taxon>
        <taxon>Bacillota</taxon>
        <taxon>Clostridia</taxon>
        <taxon>Halanaerobiales</taxon>
        <taxon>Halobacteroidaceae</taxon>
        <taxon>Orenia</taxon>
    </lineage>
</organism>
<protein>
    <submittedName>
        <fullName evidence="6">Carbohydrate ABC transporter substrate-binding protein, CUT1 family</fullName>
    </submittedName>
</protein>
<dbReference type="GO" id="GO:0030313">
    <property type="term" value="C:cell envelope"/>
    <property type="evidence" value="ECO:0007669"/>
    <property type="project" value="UniProtKB-SubCell"/>
</dbReference>
<proteinExistence type="inferred from homology"/>
<dbReference type="Pfam" id="PF13416">
    <property type="entry name" value="SBP_bac_8"/>
    <property type="match status" value="1"/>
</dbReference>
<comment type="similarity">
    <text evidence="2">Belongs to the bacterial solute-binding protein 1 family.</text>
</comment>
<dbReference type="CDD" id="cd14748">
    <property type="entry name" value="PBP2_UgpB"/>
    <property type="match status" value="1"/>
</dbReference>
<dbReference type="InterPro" id="IPR050490">
    <property type="entry name" value="Bact_solute-bd_prot1"/>
</dbReference>
<evidence type="ECO:0000256" key="3">
    <source>
        <dbReference type="ARBA" id="ARBA00022448"/>
    </source>
</evidence>
<reference evidence="7" key="1">
    <citation type="submission" date="2017-09" db="EMBL/GenBank/DDBJ databases">
        <authorList>
            <person name="Varghese N."/>
            <person name="Submissions S."/>
        </authorList>
    </citation>
    <scope>NUCLEOTIDE SEQUENCE [LARGE SCALE GENOMIC DNA]</scope>
    <source>
        <strain evidence="7">MSL47</strain>
    </source>
</reference>
<dbReference type="InterPro" id="IPR006059">
    <property type="entry name" value="SBP"/>
</dbReference>
<sequence length="454" mass="50968">MFDKKGTIVSVVALLVVFAIFTISTASKAWWIFGGDDSQNDKIEISFWHAMGGHNKEVVDTLVEKFNQQHPNIQVSAQYKGSYRETLNATIAATQQGNPPSVIQSFEIGTRQNVDSGIFIPFQDLTKKGEIDWDDFLEPVLNYYKVNGKLYSMPFNSSNAVLYYNKNLFKKAGLDPENPPTTFAEITEASQKLVASGASKAGITWALHSWFYEQWMANLGQNLVNQENGRAGLADQAYLTSKKSIKIIKWWKQLYDQGLWINPGIEAWAQADQNFLSQRAAMLITSTSGVTGLTKSAKDQGFEVGTAPIPIPADETRNGVVIGGASLWIVKNKDSKIEKAAKDFVKWMSSTENQVYWHKSTGYFPIRKSAVESLKAEGWFRENPNYQTAFDQLIETKNVRPTQGALVGRFMELRTIVEKTVEKIINDETSIEDALNQANQDINKSLKEYNKLIK</sequence>
<keyword evidence="7" id="KW-1185">Reference proteome</keyword>
<dbReference type="RefSeq" id="WP_216358805.1">
    <property type="nucleotide sequence ID" value="NZ_OBDZ01000017.1"/>
</dbReference>
<dbReference type="PANTHER" id="PTHR43649">
    <property type="entry name" value="ARABINOSE-BINDING PROTEIN-RELATED"/>
    <property type="match status" value="1"/>
</dbReference>
<evidence type="ECO:0000313" key="7">
    <source>
        <dbReference type="Proteomes" id="UP000219573"/>
    </source>
</evidence>
<dbReference type="Gene3D" id="3.40.190.10">
    <property type="entry name" value="Periplasmic binding protein-like II"/>
    <property type="match status" value="2"/>
</dbReference>
<dbReference type="EMBL" id="OBDZ01000017">
    <property type="protein sequence ID" value="SNY33930.1"/>
    <property type="molecule type" value="Genomic_DNA"/>
</dbReference>
<name>A0A285HDX0_9FIRM</name>
<dbReference type="PANTHER" id="PTHR43649:SF31">
    <property type="entry name" value="SN-GLYCEROL-3-PHOSPHATE-BINDING PERIPLASMIC PROTEIN UGPB"/>
    <property type="match status" value="1"/>
</dbReference>
<accession>A0A285HDX0</accession>
<evidence type="ECO:0000256" key="2">
    <source>
        <dbReference type="ARBA" id="ARBA00008520"/>
    </source>
</evidence>
<comment type="subcellular location">
    <subcellularLocation>
        <location evidence="1">Cell envelope</location>
    </subcellularLocation>
</comment>
<keyword evidence="3" id="KW-0813">Transport</keyword>
<dbReference type="Proteomes" id="UP000219573">
    <property type="component" value="Unassembled WGS sequence"/>
</dbReference>
<dbReference type="SUPFAM" id="SSF53850">
    <property type="entry name" value="Periplasmic binding protein-like II"/>
    <property type="match status" value="1"/>
</dbReference>
<dbReference type="InterPro" id="IPR006061">
    <property type="entry name" value="SBP_1_CS"/>
</dbReference>
<keyword evidence="4" id="KW-0732">Signal</keyword>
<dbReference type="GO" id="GO:0055085">
    <property type="term" value="P:transmembrane transport"/>
    <property type="evidence" value="ECO:0007669"/>
    <property type="project" value="InterPro"/>
</dbReference>
<evidence type="ECO:0000256" key="4">
    <source>
        <dbReference type="ARBA" id="ARBA00022729"/>
    </source>
</evidence>
<evidence type="ECO:0000256" key="1">
    <source>
        <dbReference type="ARBA" id="ARBA00004196"/>
    </source>
</evidence>
<evidence type="ECO:0000256" key="5">
    <source>
        <dbReference type="ARBA" id="ARBA00022764"/>
    </source>
</evidence>
<evidence type="ECO:0000313" key="6">
    <source>
        <dbReference type="EMBL" id="SNY33930.1"/>
    </source>
</evidence>
<gene>
    <name evidence="6" type="ORF">SAMN06265827_11787</name>
</gene>